<reference evidence="15 16" key="1">
    <citation type="journal article" date="2014" name="Nature">
        <title>The genomic substrate for adaptive radiation in African cichlid fish.</title>
        <authorList>
            <person name="Brawand D."/>
            <person name="Wagner C.E."/>
            <person name="Li Y.I."/>
            <person name="Malinsky M."/>
            <person name="Keller I."/>
            <person name="Fan S."/>
            <person name="Simakov O."/>
            <person name="Ng A.Y."/>
            <person name="Lim Z.W."/>
            <person name="Bezault E."/>
            <person name="Turner-Maier J."/>
            <person name="Johnson J."/>
            <person name="Alcazar R."/>
            <person name="Noh H.J."/>
            <person name="Russell P."/>
            <person name="Aken B."/>
            <person name="Alfoldi J."/>
            <person name="Amemiya C."/>
            <person name="Azzouzi N."/>
            <person name="Baroiller J.F."/>
            <person name="Barloy-Hubler F."/>
            <person name="Berlin A."/>
            <person name="Bloomquist R."/>
            <person name="Carleton K.L."/>
            <person name="Conte M.A."/>
            <person name="D'Cotta H."/>
            <person name="Eshel O."/>
            <person name="Gaffney L."/>
            <person name="Galibert F."/>
            <person name="Gante H.F."/>
            <person name="Gnerre S."/>
            <person name="Greuter L."/>
            <person name="Guyon R."/>
            <person name="Haddad N.S."/>
            <person name="Haerty W."/>
            <person name="Harris R.M."/>
            <person name="Hofmann H.A."/>
            <person name="Hourlier T."/>
            <person name="Hulata G."/>
            <person name="Jaffe D.B."/>
            <person name="Lara M."/>
            <person name="Lee A.P."/>
            <person name="MacCallum I."/>
            <person name="Mwaiko S."/>
            <person name="Nikaido M."/>
            <person name="Nishihara H."/>
            <person name="Ozouf-Costaz C."/>
            <person name="Penman D.J."/>
            <person name="Przybylski D."/>
            <person name="Rakotomanga M."/>
            <person name="Renn S.C.P."/>
            <person name="Ribeiro F.J."/>
            <person name="Ron M."/>
            <person name="Salzburger W."/>
            <person name="Sanchez-Pulido L."/>
            <person name="Santos M.E."/>
            <person name="Searle S."/>
            <person name="Sharpe T."/>
            <person name="Swofford R."/>
            <person name="Tan F.J."/>
            <person name="Williams L."/>
            <person name="Young S."/>
            <person name="Yin S."/>
            <person name="Okada N."/>
            <person name="Kocher T.D."/>
            <person name="Miska E.A."/>
            <person name="Lander E.S."/>
            <person name="Venkatesh B."/>
            <person name="Fernald R.D."/>
            <person name="Meyer A."/>
            <person name="Ponting C.P."/>
            <person name="Streelman J.T."/>
            <person name="Lindblad-Toh K."/>
            <person name="Seehausen O."/>
            <person name="Di Palma F."/>
        </authorList>
    </citation>
    <scope>NUCLEOTIDE SEQUENCE</scope>
</reference>
<dbReference type="FunFam" id="2.10.25.10:FF:000005">
    <property type="entry name" value="Fibrillin 2"/>
    <property type="match status" value="2"/>
</dbReference>
<feature type="disulfide bond" evidence="11">
    <location>
        <begin position="575"/>
        <end position="585"/>
    </location>
</feature>
<dbReference type="GO" id="GO:0005509">
    <property type="term" value="F:calcium ion binding"/>
    <property type="evidence" value="ECO:0007669"/>
    <property type="project" value="InterPro"/>
</dbReference>
<dbReference type="FunFam" id="2.10.25.10:FF:000002">
    <property type="entry name" value="Latent-transforming growth factor beta-binding protein 3"/>
    <property type="match status" value="1"/>
</dbReference>
<dbReference type="FunFam" id="3.90.290.10:FF:000001">
    <property type="entry name" value="Latent-transforming growth factor beta-binding protein 3 isoform 1"/>
    <property type="match status" value="1"/>
</dbReference>
<keyword evidence="2" id="KW-0964">Secreted</keyword>
<keyword evidence="4 11" id="KW-0245">EGF-like domain</keyword>
<feature type="domain" description="EGF-like" evidence="13">
    <location>
        <begin position="571"/>
        <end position="608"/>
    </location>
</feature>
<reference evidence="15" key="2">
    <citation type="submission" date="2025-08" db="UniProtKB">
        <authorList>
            <consortium name="Ensembl"/>
        </authorList>
    </citation>
    <scope>IDENTIFICATION</scope>
</reference>
<dbReference type="Ensembl" id="ENSMZET00005034243.1">
    <property type="protein sequence ID" value="ENSMZEP00005033140.1"/>
    <property type="gene ID" value="ENSMZEG00005024719.1"/>
</dbReference>
<feature type="disulfide bond" evidence="11">
    <location>
        <begin position="49"/>
        <end position="59"/>
    </location>
</feature>
<dbReference type="PROSITE" id="PS01187">
    <property type="entry name" value="EGF_CA"/>
    <property type="match status" value="7"/>
</dbReference>
<feature type="disulfide bond" evidence="11">
    <location>
        <begin position="67"/>
        <end position="76"/>
    </location>
</feature>
<evidence type="ECO:0000256" key="1">
    <source>
        <dbReference type="ARBA" id="ARBA00004498"/>
    </source>
</evidence>
<comment type="caution">
    <text evidence="11">Lacks conserved residue(s) required for the propagation of feature annotation.</text>
</comment>
<dbReference type="SMART" id="SM00179">
    <property type="entry name" value="EGF_CA"/>
    <property type="match status" value="16"/>
</dbReference>
<feature type="domain" description="EGF-like" evidence="13">
    <location>
        <begin position="780"/>
        <end position="821"/>
    </location>
</feature>
<dbReference type="InterPro" id="IPR036773">
    <property type="entry name" value="TB_dom_sf"/>
</dbReference>
<dbReference type="InterPro" id="IPR009030">
    <property type="entry name" value="Growth_fac_rcpt_cys_sf"/>
</dbReference>
<feature type="compositionally biased region" description="Polar residues" evidence="12">
    <location>
        <begin position="428"/>
        <end position="463"/>
    </location>
</feature>
<dbReference type="FunFam" id="2.10.25.10:FF:000019">
    <property type="entry name" value="latent-transforming growth factor beta-binding protein 1 isoform X2"/>
    <property type="match status" value="2"/>
</dbReference>
<dbReference type="PROSITE" id="PS51364">
    <property type="entry name" value="TB"/>
    <property type="match status" value="4"/>
</dbReference>
<evidence type="ECO:0000256" key="12">
    <source>
        <dbReference type="SAM" id="MobiDB-lite"/>
    </source>
</evidence>
<dbReference type="Gene3D" id="2.10.25.10">
    <property type="entry name" value="Laminin"/>
    <property type="match status" value="17"/>
</dbReference>
<feature type="region of interest" description="Disordered" evidence="12">
    <location>
        <begin position="1230"/>
        <end position="1305"/>
    </location>
</feature>
<dbReference type="Pfam" id="PF00683">
    <property type="entry name" value="TB"/>
    <property type="match status" value="4"/>
</dbReference>
<evidence type="ECO:0000256" key="11">
    <source>
        <dbReference type="PROSITE-ProRule" id="PRU00076"/>
    </source>
</evidence>
<evidence type="ECO:0000256" key="3">
    <source>
        <dbReference type="ARBA" id="ARBA00022530"/>
    </source>
</evidence>
<feature type="domain" description="EGF-like" evidence="13">
    <location>
        <begin position="1087"/>
        <end position="1129"/>
    </location>
</feature>
<feature type="domain" description="TB" evidence="14">
    <location>
        <begin position="303"/>
        <end position="359"/>
    </location>
</feature>
<feature type="domain" description="EGF-like" evidence="13">
    <location>
        <begin position="1130"/>
        <end position="1165"/>
    </location>
</feature>
<keyword evidence="7 11" id="KW-1015">Disulfide bond</keyword>
<evidence type="ECO:0000259" key="14">
    <source>
        <dbReference type="PROSITE" id="PS51364"/>
    </source>
</evidence>
<evidence type="ECO:0000259" key="13">
    <source>
        <dbReference type="PROSITE" id="PS50026"/>
    </source>
</evidence>
<dbReference type="InterPro" id="IPR026823">
    <property type="entry name" value="cEGF"/>
</dbReference>
<dbReference type="SUPFAM" id="SSF57184">
    <property type="entry name" value="Growth factor receptor domain"/>
    <property type="match status" value="4"/>
</dbReference>
<dbReference type="PANTHER" id="PTHR24034">
    <property type="entry name" value="EGF-LIKE DOMAIN-CONTAINING PROTEIN"/>
    <property type="match status" value="1"/>
</dbReference>
<dbReference type="InterPro" id="IPR050751">
    <property type="entry name" value="ECM_structural_protein"/>
</dbReference>
<dbReference type="InterPro" id="IPR017878">
    <property type="entry name" value="TB_dom"/>
</dbReference>
<dbReference type="FunFam" id="2.10.25.10:FF:000475">
    <property type="entry name" value="latent-transforming growth factor beta-binding protein 1 isoform X3"/>
    <property type="match status" value="1"/>
</dbReference>
<dbReference type="SMART" id="SM00181">
    <property type="entry name" value="EGF"/>
    <property type="match status" value="17"/>
</dbReference>
<dbReference type="FunFam" id="2.10.25.10:FF:000056">
    <property type="entry name" value="Latent-transforming growth factor beta-binding protein 3 isoform 2"/>
    <property type="match status" value="1"/>
</dbReference>
<evidence type="ECO:0000256" key="4">
    <source>
        <dbReference type="ARBA" id="ARBA00022536"/>
    </source>
</evidence>
<evidence type="ECO:0000256" key="10">
    <source>
        <dbReference type="ARBA" id="ARBA00038081"/>
    </source>
</evidence>
<dbReference type="FunFam" id="2.10.25.10:FF:000194">
    <property type="entry name" value="Latent transforming growth factor beta binding protein 2"/>
    <property type="match status" value="1"/>
</dbReference>
<accession>A0A3P9DEM2</accession>
<feature type="domain" description="EGF-like" evidence="13">
    <location>
        <begin position="253"/>
        <end position="289"/>
    </location>
</feature>
<evidence type="ECO:0000313" key="15">
    <source>
        <dbReference type="Ensembl" id="ENSMZEP00005033140.1"/>
    </source>
</evidence>
<dbReference type="FunFam" id="2.10.25.10:FF:000115">
    <property type="entry name" value="latent-transforming growth factor beta-binding protein 4 isoform X2"/>
    <property type="match status" value="1"/>
</dbReference>
<evidence type="ECO:0000256" key="8">
    <source>
        <dbReference type="ARBA" id="ARBA00023180"/>
    </source>
</evidence>
<feature type="domain" description="EGF-like" evidence="13">
    <location>
        <begin position="525"/>
        <end position="566"/>
    </location>
</feature>
<feature type="region of interest" description="Disordered" evidence="12">
    <location>
        <begin position="376"/>
        <end position="463"/>
    </location>
</feature>
<keyword evidence="3" id="KW-0272">Extracellular matrix</keyword>
<evidence type="ECO:0000256" key="5">
    <source>
        <dbReference type="ARBA" id="ARBA00022729"/>
    </source>
</evidence>
<dbReference type="FunFam" id="2.10.25.10:FF:000024">
    <property type="entry name" value="Putative latent-transforming growth factor beta-binding protein 2"/>
    <property type="match status" value="1"/>
</dbReference>
<dbReference type="CDD" id="cd00054">
    <property type="entry name" value="EGF_CA"/>
    <property type="match status" value="11"/>
</dbReference>
<evidence type="ECO:0000256" key="6">
    <source>
        <dbReference type="ARBA" id="ARBA00022737"/>
    </source>
</evidence>
<dbReference type="GeneTree" id="ENSGT00940000158234"/>
<dbReference type="Pfam" id="PF07645">
    <property type="entry name" value="EGF_CA"/>
    <property type="match status" value="12"/>
</dbReference>
<protein>
    <submittedName>
        <fullName evidence="15">Latent transforming growth factor beta binding protein 4</fullName>
    </submittedName>
</protein>
<organism evidence="15 16">
    <name type="scientific">Maylandia zebra</name>
    <name type="common">zebra mbuna</name>
    <dbReference type="NCBI Taxonomy" id="106582"/>
    <lineage>
        <taxon>Eukaryota</taxon>
        <taxon>Metazoa</taxon>
        <taxon>Chordata</taxon>
        <taxon>Craniata</taxon>
        <taxon>Vertebrata</taxon>
        <taxon>Euteleostomi</taxon>
        <taxon>Actinopterygii</taxon>
        <taxon>Neopterygii</taxon>
        <taxon>Teleostei</taxon>
        <taxon>Neoteleostei</taxon>
        <taxon>Acanthomorphata</taxon>
        <taxon>Ovalentaria</taxon>
        <taxon>Cichlomorphae</taxon>
        <taxon>Cichliformes</taxon>
        <taxon>Cichlidae</taxon>
        <taxon>African cichlids</taxon>
        <taxon>Pseudocrenilabrinae</taxon>
        <taxon>Haplochromini</taxon>
        <taxon>Maylandia</taxon>
        <taxon>Maylandia zebra complex</taxon>
    </lineage>
</organism>
<keyword evidence="9" id="KW-0340">Growth factor binding</keyword>
<comment type="similarity">
    <text evidence="10">Belongs to the LTBP family.</text>
</comment>
<evidence type="ECO:0000256" key="2">
    <source>
        <dbReference type="ARBA" id="ARBA00022525"/>
    </source>
</evidence>
<dbReference type="PROSITE" id="PS00022">
    <property type="entry name" value="EGF_1"/>
    <property type="match status" value="1"/>
</dbReference>
<feature type="domain" description="TB" evidence="14">
    <location>
        <begin position="1016"/>
        <end position="1069"/>
    </location>
</feature>
<evidence type="ECO:0000256" key="7">
    <source>
        <dbReference type="ARBA" id="ARBA00023157"/>
    </source>
</evidence>
<dbReference type="PROSITE" id="PS00010">
    <property type="entry name" value="ASX_HYDROXYL"/>
    <property type="match status" value="10"/>
</dbReference>
<dbReference type="SUPFAM" id="SSF57581">
    <property type="entry name" value="TB module/8-cys domain"/>
    <property type="match status" value="4"/>
</dbReference>
<reference evidence="15" key="3">
    <citation type="submission" date="2025-09" db="UniProtKB">
        <authorList>
            <consortium name="Ensembl"/>
        </authorList>
    </citation>
    <scope>IDENTIFICATION</scope>
</reference>
<comment type="subcellular location">
    <subcellularLocation>
        <location evidence="1">Secreted</location>
        <location evidence="1">Extracellular space</location>
        <location evidence="1">Extracellular matrix</location>
    </subcellularLocation>
</comment>
<keyword evidence="6" id="KW-0677">Repeat</keyword>
<dbReference type="InterPro" id="IPR018097">
    <property type="entry name" value="EGF_Ca-bd_CS"/>
</dbReference>
<feature type="domain" description="EGF-like" evidence="13">
    <location>
        <begin position="738"/>
        <end position="779"/>
    </location>
</feature>
<dbReference type="Proteomes" id="UP000265160">
    <property type="component" value="LG14"/>
</dbReference>
<dbReference type="PROSITE" id="PS50026">
    <property type="entry name" value="EGF_3"/>
    <property type="match status" value="11"/>
</dbReference>
<dbReference type="Pfam" id="PF12662">
    <property type="entry name" value="cEGF"/>
    <property type="match status" value="1"/>
</dbReference>
<dbReference type="Gene3D" id="3.90.290.10">
    <property type="entry name" value="TGF-beta binding (TB) domain"/>
    <property type="match status" value="4"/>
</dbReference>
<keyword evidence="5" id="KW-0732">Signal</keyword>
<evidence type="ECO:0000256" key="9">
    <source>
        <dbReference type="ARBA" id="ARBA00023183"/>
    </source>
</evidence>
<proteinExistence type="inferred from homology"/>
<dbReference type="PROSITE" id="PS01186">
    <property type="entry name" value="EGF_2"/>
    <property type="match status" value="8"/>
</dbReference>
<feature type="domain" description="EGF-like" evidence="13">
    <location>
        <begin position="905"/>
        <end position="946"/>
    </location>
</feature>
<name>A0A3P9DEM2_9CICH</name>
<dbReference type="PANTHER" id="PTHR24034:SF209">
    <property type="entry name" value="EGF-LIKE DOMAIN-CONTAINING PROTEIN"/>
    <property type="match status" value="1"/>
</dbReference>
<dbReference type="InterPro" id="IPR000152">
    <property type="entry name" value="EGF-type_Asp/Asn_hydroxyl_site"/>
</dbReference>
<evidence type="ECO:0000313" key="16">
    <source>
        <dbReference type="Proteomes" id="UP000265160"/>
    </source>
</evidence>
<sequence length="1426" mass="153270">SLKIAQCLPSFRCTVIRDLHRRVGVCFPVGHACCCGHLKQVCLPPAVLCPLLCKNGGVCLQKDRCLCSPNFTGKFCQIPITPTDSSAAFSTNEIVKPVLLSAMASNQELVRSEFLLPLGRDAEAMTAGGKRPVTFNPNCVSGFTPTLRTLSSSSSSSGSAGAPAPAGSRVLAQTVRGDSVYTQQSGFKYCFREVQDGQCSSPLPGLRSKEMCCRGIGKAWGIDDCVICPEITGQSDASCPIGFERANGTQCVDVNECLQPGLCENGICVNTRGSYSCVCRLGFILDASHGICISQSVISEEKGQCYRVLGSGLGPSSCSLPILKSITKQICCCSRVGKAWGPDCQRCPYFGSVAFKEICPAGPGYQYSPSTLKFNQRVSEPEGGGRAVLVNGRAGTRPSPPQPKPQPGTGFPASSSSSSSSRPVQPGSAGTSATQGRTRPSQSRPDSTQLRPQPPSAGSQGSKTATFYLSESSINTSNSFTSTLQTVRRPGVCGRGRCVDQPGGKHTCVCDRGFQLSSQHTHCQDVNECLQSPAVCSVGECVNSIGSYRCVCPSGYRSNSQQTSCQDIDEYVDECRQNPCSNGRCENTPGSYHCVCHHGYKPQNNTCTDVDECAEPSQCPGQMCVNSVGSYRCVSCRAGFRLTDRQCTGTHTHTRFHIVVRTSPCRAFPNPQPNLTFLSSQRCLNTHTHTHTHTLCADINECEDGDSCPGQRCVNTEGSYRCVDCRQGYHSVDGVCTDIDECASGRVCEAERVCVNTVGSFRCDCAPGYRTSSLGRQCRDINECLEGDFCFSRGECVNTPGSYTCVCSQGFTLTENRTACLDVDECVKAGVCSDGRCVNTEGSFQCDCQIGFTTNPEGTAYVDECVLSGGSICGSQRCENTIGSYSCLTNCEPGYQVNHAGICEDINECGNTTVCGANAYCQNLFGTYRCICDQGFTSSADGKTCVDVNECVSLPGVCGSARCENVEGSFMCECDQAGHSYDTAARRCVHAASVPANPLPPPPPPLSTPARPGELRECYYNLAERGTCSLLATNTTQQECCCTLGQGWGLGCQYHPCPTAYTAEFLTLCPSGNGYVTEGPGAFSYRDVDECKRFHPEVCKNGVCVNNIPGYSCYCSSGYVYNSTLLECVDHDECEEESCVGGICVNTVGSYYCSCQPPLVLDDTQRNCVNSSDLNQDENLSICWQHVTTGLVCQSVLMGAHITFTDCCCLYGQGWGFSCALCPAPDTDYGPPDSSQSRPPPFRIPPDPRADIGLGVLPHPPDSPPLSLAPLPGGRYEETEEEGEDRAWRPGPPFPSFTDRSGGGGVPRRLYEMKPAFSFSHLSGRYESYASLSTAEDCGILHGCENGRCIRVAEGYTCDCYQGYELDMTTMTCIDVNECEDSVRIEYPCVNARCVNTDGSYRCVCRRGYVMSRRPNHCVAFRPRHG</sequence>
<feature type="disulfide bond" evidence="11">
    <location>
        <begin position="1134"/>
        <end position="1144"/>
    </location>
</feature>
<dbReference type="InterPro" id="IPR000742">
    <property type="entry name" value="EGF"/>
</dbReference>
<keyword evidence="8" id="KW-0325">Glycoprotein</keyword>
<dbReference type="STRING" id="106582.ENSMZEP00005033140"/>
<feature type="domain" description="TB" evidence="14">
    <location>
        <begin position="188"/>
        <end position="229"/>
    </location>
</feature>
<dbReference type="FunFam" id="2.10.25.10:FF:000046">
    <property type="entry name" value="Latent-transforming growth factor beta-binding protein 1 isoform x2"/>
    <property type="match status" value="1"/>
</dbReference>
<feature type="compositionally biased region" description="Pro residues" evidence="12">
    <location>
        <begin position="1238"/>
        <end position="1247"/>
    </location>
</feature>
<dbReference type="InterPro" id="IPR049883">
    <property type="entry name" value="NOTCH1_EGF-like"/>
</dbReference>
<feature type="domain" description="EGF-like" evidence="13">
    <location>
        <begin position="45"/>
        <end position="77"/>
    </location>
</feature>
<dbReference type="GO" id="GO:0019838">
    <property type="term" value="F:growth factor binding"/>
    <property type="evidence" value="ECO:0007669"/>
    <property type="project" value="UniProtKB-KW"/>
</dbReference>
<keyword evidence="16" id="KW-1185">Reference proteome</keyword>
<feature type="domain" description="TB" evidence="14">
    <location>
        <begin position="1181"/>
        <end position="1229"/>
    </location>
</feature>
<dbReference type="SUPFAM" id="SSF57196">
    <property type="entry name" value="EGF/Laminin"/>
    <property type="match status" value="6"/>
</dbReference>
<feature type="domain" description="EGF-like" evidence="13">
    <location>
        <begin position="822"/>
        <end position="857"/>
    </location>
</feature>
<feature type="domain" description="EGF-like" evidence="13">
    <location>
        <begin position="1375"/>
        <end position="1419"/>
    </location>
</feature>
<dbReference type="InterPro" id="IPR001881">
    <property type="entry name" value="EGF-like_Ca-bd_dom"/>
</dbReference>